<sequence length="255" mass="28522">MSPSLSTPTYEYDVFVSFRGADTRTSFTAHLLAALDRKSIRVYKDDINLPRGEEIGPELLKAIETSKIAVVVFSKNYATSDWCLDELVKIMECKSVLNQRVLPIFYDVTESEVVEQKGNFAESLSNGPEEKVESWTAALTEVANLAGFRLEPSRPEPEFIEEIVEVIWKRVKGESSTVQSRRQIDNPSAGDGEDSSIIISQNDALSVQNAIAEWSRLFFFCGPVSLIYDHANARECSVSRCVRSSKTLKSHKSEV</sequence>
<dbReference type="Gramene" id="QL09p050660:mrna">
    <property type="protein sequence ID" value="QL09p050660:mrna"/>
    <property type="gene ID" value="QL09p050660"/>
</dbReference>
<feature type="domain" description="TIR" evidence="5">
    <location>
        <begin position="10"/>
        <end position="175"/>
    </location>
</feature>
<evidence type="ECO:0000259" key="5">
    <source>
        <dbReference type="PROSITE" id="PS50104"/>
    </source>
</evidence>
<dbReference type="PROSITE" id="PS50104">
    <property type="entry name" value="TIR"/>
    <property type="match status" value="1"/>
</dbReference>
<protein>
    <recommendedName>
        <fullName evidence="1">ADP-ribosyl cyclase/cyclic ADP-ribose hydrolase</fullName>
        <ecNumber evidence="1">3.2.2.6</ecNumber>
    </recommendedName>
</protein>
<dbReference type="SMART" id="SM00255">
    <property type="entry name" value="TIR"/>
    <property type="match status" value="1"/>
</dbReference>
<dbReference type="EMBL" id="LRBV02000009">
    <property type="status" value="NOT_ANNOTATED_CDS"/>
    <property type="molecule type" value="Genomic_DNA"/>
</dbReference>
<dbReference type="FunFam" id="3.40.50.10140:FF:000007">
    <property type="entry name" value="Disease resistance protein (TIR-NBS-LRR class)"/>
    <property type="match status" value="1"/>
</dbReference>
<dbReference type="Proteomes" id="UP000594261">
    <property type="component" value="Chromosome 9"/>
</dbReference>
<dbReference type="EnsemblPlants" id="QL09p050660:mrna">
    <property type="protein sequence ID" value="QL09p050660:mrna"/>
    <property type="gene ID" value="QL09p050660"/>
</dbReference>
<dbReference type="FunCoup" id="A0A7N2MLU9">
    <property type="interactions" value="34"/>
</dbReference>
<evidence type="ECO:0000256" key="4">
    <source>
        <dbReference type="ARBA" id="ARBA00047304"/>
    </source>
</evidence>
<dbReference type="AlphaFoldDB" id="A0A7N2MLU9"/>
<proteinExistence type="predicted"/>
<evidence type="ECO:0000256" key="3">
    <source>
        <dbReference type="ARBA" id="ARBA00023027"/>
    </source>
</evidence>
<keyword evidence="7" id="KW-1185">Reference proteome</keyword>
<dbReference type="InterPro" id="IPR000157">
    <property type="entry name" value="TIR_dom"/>
</dbReference>
<reference evidence="6 7" key="1">
    <citation type="journal article" date="2016" name="G3 (Bethesda)">
        <title>First Draft Assembly and Annotation of the Genome of a California Endemic Oak Quercus lobata Nee (Fagaceae).</title>
        <authorList>
            <person name="Sork V.L."/>
            <person name="Fitz-Gibbon S.T."/>
            <person name="Puiu D."/>
            <person name="Crepeau M."/>
            <person name="Gugger P.F."/>
            <person name="Sherman R."/>
            <person name="Stevens K."/>
            <person name="Langley C.H."/>
            <person name="Pellegrini M."/>
            <person name="Salzberg S.L."/>
        </authorList>
    </citation>
    <scope>NUCLEOTIDE SEQUENCE [LARGE SCALE GENOMIC DNA]</scope>
    <source>
        <strain evidence="7">cv. SW786</strain>
    </source>
</reference>
<dbReference type="GO" id="GO:0061809">
    <property type="term" value="F:NAD+ nucleosidase activity, cyclic ADP-ribose generating"/>
    <property type="evidence" value="ECO:0007669"/>
    <property type="project" value="UniProtKB-EC"/>
</dbReference>
<dbReference type="InParanoid" id="A0A7N2MLU9"/>
<comment type="catalytic activity">
    <reaction evidence="4">
        <text>NAD(+) + H2O = ADP-D-ribose + nicotinamide + H(+)</text>
        <dbReference type="Rhea" id="RHEA:16301"/>
        <dbReference type="ChEBI" id="CHEBI:15377"/>
        <dbReference type="ChEBI" id="CHEBI:15378"/>
        <dbReference type="ChEBI" id="CHEBI:17154"/>
        <dbReference type="ChEBI" id="CHEBI:57540"/>
        <dbReference type="ChEBI" id="CHEBI:57967"/>
        <dbReference type="EC" id="3.2.2.6"/>
    </reaction>
    <physiologicalReaction direction="left-to-right" evidence="4">
        <dbReference type="Rhea" id="RHEA:16302"/>
    </physiologicalReaction>
</comment>
<name>A0A7N2MLU9_QUELO</name>
<dbReference type="GO" id="GO:0007165">
    <property type="term" value="P:signal transduction"/>
    <property type="evidence" value="ECO:0007669"/>
    <property type="project" value="InterPro"/>
</dbReference>
<reference evidence="6" key="2">
    <citation type="submission" date="2021-01" db="UniProtKB">
        <authorList>
            <consortium name="EnsemblPlants"/>
        </authorList>
    </citation>
    <scope>IDENTIFICATION</scope>
</reference>
<dbReference type="Gramene" id="QL09p052672:mrna">
    <property type="protein sequence ID" value="QL09p052672:mrna"/>
    <property type="gene ID" value="QL09p052672"/>
</dbReference>
<evidence type="ECO:0000256" key="2">
    <source>
        <dbReference type="ARBA" id="ARBA00022801"/>
    </source>
</evidence>
<dbReference type="EnsemblPlants" id="QL09p052672:mrna">
    <property type="protein sequence ID" value="QL09p052672:mrna"/>
    <property type="gene ID" value="QL09p052672"/>
</dbReference>
<dbReference type="Pfam" id="PF01582">
    <property type="entry name" value="TIR"/>
    <property type="match status" value="1"/>
</dbReference>
<organism evidence="6 7">
    <name type="scientific">Quercus lobata</name>
    <name type="common">Valley oak</name>
    <dbReference type="NCBI Taxonomy" id="97700"/>
    <lineage>
        <taxon>Eukaryota</taxon>
        <taxon>Viridiplantae</taxon>
        <taxon>Streptophyta</taxon>
        <taxon>Embryophyta</taxon>
        <taxon>Tracheophyta</taxon>
        <taxon>Spermatophyta</taxon>
        <taxon>Magnoliopsida</taxon>
        <taxon>eudicotyledons</taxon>
        <taxon>Gunneridae</taxon>
        <taxon>Pentapetalae</taxon>
        <taxon>rosids</taxon>
        <taxon>fabids</taxon>
        <taxon>Fagales</taxon>
        <taxon>Fagaceae</taxon>
        <taxon>Quercus</taxon>
    </lineage>
</organism>
<evidence type="ECO:0000313" key="6">
    <source>
        <dbReference type="EnsemblPlants" id="QL09p052672:mrna"/>
    </source>
</evidence>
<dbReference type="Gene3D" id="3.40.50.10140">
    <property type="entry name" value="Toll/interleukin-1 receptor homology (TIR) domain"/>
    <property type="match status" value="1"/>
</dbReference>
<dbReference type="EC" id="3.2.2.6" evidence="1"/>
<dbReference type="InterPro" id="IPR035897">
    <property type="entry name" value="Toll_tir_struct_dom_sf"/>
</dbReference>
<accession>A0A7N2MLU9</accession>
<evidence type="ECO:0000256" key="1">
    <source>
        <dbReference type="ARBA" id="ARBA00011982"/>
    </source>
</evidence>
<dbReference type="PANTHER" id="PTHR32009">
    <property type="entry name" value="TMV RESISTANCE PROTEIN N-LIKE"/>
    <property type="match status" value="1"/>
</dbReference>
<keyword evidence="2" id="KW-0378">Hydrolase</keyword>
<evidence type="ECO:0000313" key="7">
    <source>
        <dbReference type="Proteomes" id="UP000594261"/>
    </source>
</evidence>
<keyword evidence="3" id="KW-0520">NAD</keyword>
<dbReference type="PANTHER" id="PTHR32009:SF39">
    <property type="entry name" value="TIR DOMAIN-CONTAINING PROTEIN"/>
    <property type="match status" value="1"/>
</dbReference>
<dbReference type="SUPFAM" id="SSF52200">
    <property type="entry name" value="Toll/Interleukin receptor TIR domain"/>
    <property type="match status" value="1"/>
</dbReference>
<dbReference type="OMA" id="PNAQEGF"/>